<comment type="caution">
    <text evidence="8">The sequence shown here is derived from an EMBL/GenBank/DDBJ whole genome shotgun (WGS) entry which is preliminary data.</text>
</comment>
<dbReference type="EMBL" id="JAXBLV010000188">
    <property type="protein sequence ID" value="MDY3561051.1"/>
    <property type="molecule type" value="Genomic_DNA"/>
</dbReference>
<evidence type="ECO:0000259" key="6">
    <source>
        <dbReference type="Pfam" id="PF04542"/>
    </source>
</evidence>
<evidence type="ECO:0000313" key="8">
    <source>
        <dbReference type="EMBL" id="MDY3561051.1"/>
    </source>
</evidence>
<dbReference type="InterPro" id="IPR013249">
    <property type="entry name" value="RNA_pol_sigma70_r4_t2"/>
</dbReference>
<keyword evidence="4" id="KW-0804">Transcription</keyword>
<dbReference type="PANTHER" id="PTHR43133">
    <property type="entry name" value="RNA POLYMERASE ECF-TYPE SIGMA FACTO"/>
    <property type="match status" value="1"/>
</dbReference>
<dbReference type="InterPro" id="IPR036388">
    <property type="entry name" value="WH-like_DNA-bd_sf"/>
</dbReference>
<organism evidence="8 9">
    <name type="scientific">Gemmata algarum</name>
    <dbReference type="NCBI Taxonomy" id="2975278"/>
    <lineage>
        <taxon>Bacteria</taxon>
        <taxon>Pseudomonadati</taxon>
        <taxon>Planctomycetota</taxon>
        <taxon>Planctomycetia</taxon>
        <taxon>Gemmatales</taxon>
        <taxon>Gemmataceae</taxon>
        <taxon>Gemmata</taxon>
    </lineage>
</organism>
<dbReference type="InterPro" id="IPR007627">
    <property type="entry name" value="RNA_pol_sigma70_r2"/>
</dbReference>
<protein>
    <submittedName>
        <fullName evidence="8">RNA polymerase sigma factor</fullName>
    </submittedName>
</protein>
<dbReference type="Proteomes" id="UP001272242">
    <property type="component" value="Unassembled WGS sequence"/>
</dbReference>
<feature type="domain" description="RNA polymerase sigma factor 70 region 4 type 2" evidence="7">
    <location>
        <begin position="138"/>
        <end position="189"/>
    </location>
</feature>
<dbReference type="SUPFAM" id="SSF88946">
    <property type="entry name" value="Sigma2 domain of RNA polymerase sigma factors"/>
    <property type="match status" value="1"/>
</dbReference>
<evidence type="ECO:0000313" key="9">
    <source>
        <dbReference type="Proteomes" id="UP001272242"/>
    </source>
</evidence>
<dbReference type="Pfam" id="PF08281">
    <property type="entry name" value="Sigma70_r4_2"/>
    <property type="match status" value="1"/>
</dbReference>
<dbReference type="Gene3D" id="1.10.1740.10">
    <property type="match status" value="1"/>
</dbReference>
<dbReference type="RefSeq" id="WP_320687524.1">
    <property type="nucleotide sequence ID" value="NZ_JAXBLV010000188.1"/>
</dbReference>
<name>A0ABU5F0F7_9BACT</name>
<dbReference type="SUPFAM" id="SSF88659">
    <property type="entry name" value="Sigma3 and sigma4 domains of RNA polymerase sigma factors"/>
    <property type="match status" value="1"/>
</dbReference>
<dbReference type="PANTHER" id="PTHR43133:SF51">
    <property type="entry name" value="RNA POLYMERASE SIGMA FACTOR"/>
    <property type="match status" value="1"/>
</dbReference>
<evidence type="ECO:0000256" key="1">
    <source>
        <dbReference type="ARBA" id="ARBA00010641"/>
    </source>
</evidence>
<proteinExistence type="inferred from homology"/>
<reference evidence="9" key="1">
    <citation type="journal article" date="2023" name="Mar. Drugs">
        <title>Gemmata algarum, a Novel Planctomycete Isolated from an Algal Mat, Displays Antimicrobial Activity.</title>
        <authorList>
            <person name="Kumar G."/>
            <person name="Kallscheuer N."/>
            <person name="Kashif M."/>
            <person name="Ahamad S."/>
            <person name="Jagadeeshwari U."/>
            <person name="Pannikurungottu S."/>
            <person name="Haufschild T."/>
            <person name="Kabuu M."/>
            <person name="Sasikala C."/>
            <person name="Jogler C."/>
            <person name="Ramana C."/>
        </authorList>
    </citation>
    <scope>NUCLEOTIDE SEQUENCE [LARGE SCALE GENOMIC DNA]</scope>
    <source>
        <strain evidence="9">JC673</strain>
    </source>
</reference>
<dbReference type="InterPro" id="IPR013324">
    <property type="entry name" value="RNA_pol_sigma_r3/r4-like"/>
</dbReference>
<accession>A0ABU5F0F7</accession>
<evidence type="ECO:0000256" key="5">
    <source>
        <dbReference type="SAM" id="MobiDB-lite"/>
    </source>
</evidence>
<evidence type="ECO:0000259" key="7">
    <source>
        <dbReference type="Pfam" id="PF08281"/>
    </source>
</evidence>
<feature type="domain" description="RNA polymerase sigma-70 region 2" evidence="6">
    <location>
        <begin position="44"/>
        <end position="111"/>
    </location>
</feature>
<feature type="region of interest" description="Disordered" evidence="5">
    <location>
        <begin position="288"/>
        <end position="329"/>
    </location>
</feature>
<evidence type="ECO:0000256" key="2">
    <source>
        <dbReference type="ARBA" id="ARBA00023015"/>
    </source>
</evidence>
<sequence>MSPHSIHAAARRIADSRSRSDERTDAELLGRFLDARDQAAFAELVARHGPAVLAVCRSVLTDPNDADDAAQATFLVLVRRAAAVRDRAALGAWLCRVAWRTANRLRTDNARRNGRNAGVDPDSTPANEPGTDGLALAAVLDEIGKLPEVYRTAVLTCYATGTSTAEAARQLGWPKGTLLTRLAWARKRLGARLSQRGVTLAGGLAAVLTGRVTPHAAARLAGRITPTAAALAAGEPVDNGLVSERVLPLTNGVVRAMIGTKLKAAIGIGLLAAVLLGLGLGRSTVGTAEANAGDTKKPLAADKTERADRGAPAKADEQPSNAAATNAPAKELTVRRPLGSYTREVKPFGRATITFTEDRLHVHAVVNIEDATLTIDADADYSINRESTVYGVITGADVSGAGDEIAAEAMVYGALVTDFPFAFRVRVEDDAITIKDLKAGPFGTPMLMEVLTEGTGYQEETRFLTTAVAGKYKSDPNPDRNAPPVQRPKKK</sequence>
<dbReference type="Pfam" id="PF04542">
    <property type="entry name" value="Sigma70_r2"/>
    <property type="match status" value="1"/>
</dbReference>
<dbReference type="InterPro" id="IPR039425">
    <property type="entry name" value="RNA_pol_sigma-70-like"/>
</dbReference>
<evidence type="ECO:0000256" key="4">
    <source>
        <dbReference type="ARBA" id="ARBA00023163"/>
    </source>
</evidence>
<comment type="similarity">
    <text evidence="1">Belongs to the sigma-70 factor family. ECF subfamily.</text>
</comment>
<keyword evidence="2" id="KW-0805">Transcription regulation</keyword>
<keyword evidence="9" id="KW-1185">Reference proteome</keyword>
<feature type="compositionally biased region" description="Basic and acidic residues" evidence="5">
    <location>
        <begin position="294"/>
        <end position="317"/>
    </location>
</feature>
<gene>
    <name evidence="8" type="ORF">R5W23_002310</name>
</gene>
<evidence type="ECO:0000256" key="3">
    <source>
        <dbReference type="ARBA" id="ARBA00023082"/>
    </source>
</evidence>
<keyword evidence="3" id="KW-0731">Sigma factor</keyword>
<dbReference type="InterPro" id="IPR013325">
    <property type="entry name" value="RNA_pol_sigma_r2"/>
</dbReference>
<feature type="region of interest" description="Disordered" evidence="5">
    <location>
        <begin position="469"/>
        <end position="491"/>
    </location>
</feature>
<dbReference type="Gene3D" id="1.10.10.10">
    <property type="entry name" value="Winged helix-like DNA-binding domain superfamily/Winged helix DNA-binding domain"/>
    <property type="match status" value="1"/>
</dbReference>